<gene>
    <name evidence="2" type="ORF">CEP54_006964</name>
</gene>
<evidence type="ECO:0000256" key="1">
    <source>
        <dbReference type="SAM" id="MobiDB-lite"/>
    </source>
</evidence>
<dbReference type="Proteomes" id="UP000288168">
    <property type="component" value="Unassembled WGS sequence"/>
</dbReference>
<organism evidence="2 3">
    <name type="scientific">Fusarium duplospermum</name>
    <dbReference type="NCBI Taxonomy" id="1325734"/>
    <lineage>
        <taxon>Eukaryota</taxon>
        <taxon>Fungi</taxon>
        <taxon>Dikarya</taxon>
        <taxon>Ascomycota</taxon>
        <taxon>Pezizomycotina</taxon>
        <taxon>Sordariomycetes</taxon>
        <taxon>Hypocreomycetidae</taxon>
        <taxon>Hypocreales</taxon>
        <taxon>Nectriaceae</taxon>
        <taxon>Fusarium</taxon>
        <taxon>Fusarium solani species complex</taxon>
    </lineage>
</organism>
<evidence type="ECO:0000313" key="2">
    <source>
        <dbReference type="EMBL" id="RSL60058.1"/>
    </source>
</evidence>
<reference evidence="2 3" key="1">
    <citation type="submission" date="2017-06" db="EMBL/GenBank/DDBJ databases">
        <title>Comparative genomic analysis of Ambrosia Fusariam Clade fungi.</title>
        <authorList>
            <person name="Stajich J.E."/>
            <person name="Carrillo J."/>
            <person name="Kijimoto T."/>
            <person name="Eskalen A."/>
            <person name="O'Donnell K."/>
            <person name="Kasson M."/>
        </authorList>
    </citation>
    <scope>NUCLEOTIDE SEQUENCE [LARGE SCALE GENOMIC DNA]</scope>
    <source>
        <strain evidence="2 3">NRRL62584</strain>
    </source>
</reference>
<dbReference type="OrthoDB" id="10511518at2759"/>
<protein>
    <submittedName>
        <fullName evidence="2">Uncharacterized protein</fullName>
    </submittedName>
</protein>
<sequence length="85" mass="9503">MRRDCTPRLHSHDFLTPGTPAAKLDKEPCLVLVVRRPTACRGEIAKKLQHPVPCSRAAFSISLQPKPRHVHSRQKASPTAAFRDI</sequence>
<dbReference type="EMBL" id="NKCI01000061">
    <property type="protein sequence ID" value="RSL60058.1"/>
    <property type="molecule type" value="Genomic_DNA"/>
</dbReference>
<accession>A0A428Q462</accession>
<comment type="caution">
    <text evidence="2">The sequence shown here is derived from an EMBL/GenBank/DDBJ whole genome shotgun (WGS) entry which is preliminary data.</text>
</comment>
<feature type="region of interest" description="Disordered" evidence="1">
    <location>
        <begin position="65"/>
        <end position="85"/>
    </location>
</feature>
<proteinExistence type="predicted"/>
<keyword evidence="3" id="KW-1185">Reference proteome</keyword>
<name>A0A428Q462_9HYPO</name>
<dbReference type="AlphaFoldDB" id="A0A428Q462"/>
<evidence type="ECO:0000313" key="3">
    <source>
        <dbReference type="Proteomes" id="UP000288168"/>
    </source>
</evidence>